<evidence type="ECO:0000313" key="2">
    <source>
        <dbReference type="Proteomes" id="UP001228690"/>
    </source>
</evidence>
<name>A0ABY8MHM9_9SPIO</name>
<gene>
    <name evidence="1" type="ORF">P0082_01030</name>
</gene>
<sequence length="85" mass="9049">MAIAGILASSLLPASCVSAPATRPVALLQRPERPVLSEADEIREAAQQNDTLGLLKLYAKDVSALTAYARKLEAMLDAVERQTGE</sequence>
<keyword evidence="2" id="KW-1185">Reference proteome</keyword>
<proteinExistence type="predicted"/>
<dbReference type="Proteomes" id="UP001228690">
    <property type="component" value="Chromosome"/>
</dbReference>
<dbReference type="RefSeq" id="WP_326927655.1">
    <property type="nucleotide sequence ID" value="NZ_CP123443.1"/>
</dbReference>
<organism evidence="1 2">
    <name type="scientific">Candidatus Haliotispira prima</name>
    <dbReference type="NCBI Taxonomy" id="3034016"/>
    <lineage>
        <taxon>Bacteria</taxon>
        <taxon>Pseudomonadati</taxon>
        <taxon>Spirochaetota</taxon>
        <taxon>Spirochaetia</taxon>
        <taxon>Spirochaetales</taxon>
        <taxon>Spirochaetaceae</taxon>
        <taxon>Candidatus Haliotispira</taxon>
    </lineage>
</organism>
<reference evidence="1 2" key="1">
    <citation type="submission" date="2023-04" db="EMBL/GenBank/DDBJ databases">
        <title>Spirochaete genome identified in red abalone sample constitutes a novel genus.</title>
        <authorList>
            <person name="Sharma S.P."/>
            <person name="Purcell C.M."/>
            <person name="Hyde J.R."/>
            <person name="Severin A.J."/>
        </authorList>
    </citation>
    <scope>NUCLEOTIDE SEQUENCE [LARGE SCALE GENOMIC DNA]</scope>
    <source>
        <strain evidence="1 2">SP-2023</strain>
    </source>
</reference>
<protein>
    <submittedName>
        <fullName evidence="1">Uncharacterized protein</fullName>
    </submittedName>
</protein>
<accession>A0ABY8MHM9</accession>
<evidence type="ECO:0000313" key="1">
    <source>
        <dbReference type="EMBL" id="WGK69472.1"/>
    </source>
</evidence>
<dbReference type="EMBL" id="CP123443">
    <property type="protein sequence ID" value="WGK69472.1"/>
    <property type="molecule type" value="Genomic_DNA"/>
</dbReference>